<dbReference type="Pfam" id="PF04055">
    <property type="entry name" value="Radical_SAM"/>
    <property type="match status" value="1"/>
</dbReference>
<dbReference type="GO" id="GO:0046872">
    <property type="term" value="F:metal ion binding"/>
    <property type="evidence" value="ECO:0007669"/>
    <property type="project" value="UniProtKB-KW"/>
</dbReference>
<accession>A0A1M5ATJ0</accession>
<dbReference type="InterPro" id="IPR013785">
    <property type="entry name" value="Aldolase_TIM"/>
</dbReference>
<dbReference type="PANTHER" id="PTHR11228:SF7">
    <property type="entry name" value="PQQA PEPTIDE CYCLASE"/>
    <property type="match status" value="1"/>
</dbReference>
<evidence type="ECO:0000256" key="2">
    <source>
        <dbReference type="ARBA" id="ARBA00022723"/>
    </source>
</evidence>
<keyword evidence="2" id="KW-0479">Metal-binding</keyword>
<dbReference type="SFLD" id="SFLDG01111">
    <property type="entry name" value="Uncharacterised_Radical_SAM_Su"/>
    <property type="match status" value="1"/>
</dbReference>
<keyword evidence="3" id="KW-0408">Iron</keyword>
<dbReference type="OrthoDB" id="6258756at2"/>
<evidence type="ECO:0000256" key="1">
    <source>
        <dbReference type="ARBA" id="ARBA00022691"/>
    </source>
</evidence>
<dbReference type="RefSeq" id="WP_072853769.1">
    <property type="nucleotide sequence ID" value="NZ_FQVI01000022.1"/>
</dbReference>
<dbReference type="PROSITE" id="PS51918">
    <property type="entry name" value="RADICAL_SAM"/>
    <property type="match status" value="1"/>
</dbReference>
<dbReference type="NCBIfam" id="TIGR04038">
    <property type="entry name" value="tatD_link_rSAM"/>
    <property type="match status" value="1"/>
</dbReference>
<dbReference type="CDD" id="cd01335">
    <property type="entry name" value="Radical_SAM"/>
    <property type="match status" value="1"/>
</dbReference>
<dbReference type="InterPro" id="IPR023822">
    <property type="entry name" value="rSAM_TatD-assoc_bac"/>
</dbReference>
<evidence type="ECO:0000256" key="3">
    <source>
        <dbReference type="ARBA" id="ARBA00023004"/>
    </source>
</evidence>
<evidence type="ECO:0000313" key="6">
    <source>
        <dbReference type="EMBL" id="SHF33549.1"/>
    </source>
</evidence>
<evidence type="ECO:0000313" key="7">
    <source>
        <dbReference type="Proteomes" id="UP000184245"/>
    </source>
</evidence>
<evidence type="ECO:0000259" key="5">
    <source>
        <dbReference type="PROSITE" id="PS51918"/>
    </source>
</evidence>
<proteinExistence type="predicted"/>
<evidence type="ECO:0000256" key="4">
    <source>
        <dbReference type="ARBA" id="ARBA00023014"/>
    </source>
</evidence>
<dbReference type="InterPro" id="IPR007197">
    <property type="entry name" value="rSAM"/>
</dbReference>
<protein>
    <submittedName>
        <fullName evidence="6">Radical SAM enzyme, TIGR04100 family</fullName>
    </submittedName>
</protein>
<dbReference type="STRING" id="1122155.SAMN02745158_03327"/>
<feature type="domain" description="Radical SAM core" evidence="5">
    <location>
        <begin position="6"/>
        <end position="199"/>
    </location>
</feature>
<dbReference type="NCBIfam" id="TIGR04100">
    <property type="entry name" value="rSAM_pair_X"/>
    <property type="match status" value="1"/>
</dbReference>
<name>A0A1M5ATJ0_9CLOT</name>
<dbReference type="GO" id="GO:0003824">
    <property type="term" value="F:catalytic activity"/>
    <property type="evidence" value="ECO:0007669"/>
    <property type="project" value="InterPro"/>
</dbReference>
<dbReference type="InterPro" id="IPR058240">
    <property type="entry name" value="rSAM_sf"/>
</dbReference>
<dbReference type="PANTHER" id="PTHR11228">
    <property type="entry name" value="RADICAL SAM DOMAIN PROTEIN"/>
    <property type="match status" value="1"/>
</dbReference>
<dbReference type="GO" id="GO:0051536">
    <property type="term" value="F:iron-sulfur cluster binding"/>
    <property type="evidence" value="ECO:0007669"/>
    <property type="project" value="UniProtKB-KW"/>
</dbReference>
<sequence>MAEIFYTYKHQVYANITNKCNCRCTFCIRGQEEGIGDAQTLWHQKDPSLDEILTAMNTFDFTGYKELVYCGYGEPTCALENLLASAAYARKTYGLSIRVNTNGLGNLYHKKNIVPLLAGTVDAVSISLNAPDAERYNAVSRPFRPDAFQGLLDFATACRGNIPSVKLSIVDVLPPDEIKDCQALADSLGIELRIRHFSS</sequence>
<dbReference type="Gene3D" id="3.20.20.70">
    <property type="entry name" value="Aldolase class I"/>
    <property type="match status" value="1"/>
</dbReference>
<keyword evidence="1" id="KW-0949">S-adenosyl-L-methionine</keyword>
<reference evidence="6 7" key="1">
    <citation type="submission" date="2016-11" db="EMBL/GenBank/DDBJ databases">
        <authorList>
            <person name="Jaros S."/>
            <person name="Januszkiewicz K."/>
            <person name="Wedrychowicz H."/>
        </authorList>
    </citation>
    <scope>NUCLEOTIDE SEQUENCE [LARGE SCALE GENOMIC DNA]</scope>
    <source>
        <strain evidence="6 7">DSM 17459</strain>
    </source>
</reference>
<organism evidence="6 7">
    <name type="scientific">Lactonifactor longoviformis DSM 17459</name>
    <dbReference type="NCBI Taxonomy" id="1122155"/>
    <lineage>
        <taxon>Bacteria</taxon>
        <taxon>Bacillati</taxon>
        <taxon>Bacillota</taxon>
        <taxon>Clostridia</taxon>
        <taxon>Eubacteriales</taxon>
        <taxon>Clostridiaceae</taxon>
        <taxon>Lactonifactor</taxon>
    </lineage>
</organism>
<dbReference type="InterPro" id="IPR050377">
    <property type="entry name" value="Radical_SAM_PqqE_MftC-like"/>
</dbReference>
<keyword evidence="7" id="KW-1185">Reference proteome</keyword>
<dbReference type="Proteomes" id="UP000184245">
    <property type="component" value="Unassembled WGS sequence"/>
</dbReference>
<dbReference type="EMBL" id="FQVI01000022">
    <property type="protein sequence ID" value="SHF33549.1"/>
    <property type="molecule type" value="Genomic_DNA"/>
</dbReference>
<dbReference type="SFLD" id="SFLDS00029">
    <property type="entry name" value="Radical_SAM"/>
    <property type="match status" value="1"/>
</dbReference>
<dbReference type="SUPFAM" id="SSF102114">
    <property type="entry name" value="Radical SAM enzymes"/>
    <property type="match status" value="1"/>
</dbReference>
<dbReference type="AlphaFoldDB" id="A0A1M5ATJ0"/>
<gene>
    <name evidence="6" type="ORF">SAMN02745158_03327</name>
</gene>
<keyword evidence="4" id="KW-0411">Iron-sulfur</keyword>
<dbReference type="InterPro" id="IPR023821">
    <property type="entry name" value="rSAM_TatD-assoc"/>
</dbReference>